<accession>A0A818FNY1</accession>
<name>A0A818FNY1_9BILA</name>
<feature type="compositionally biased region" description="Low complexity" evidence="1">
    <location>
        <begin position="735"/>
        <end position="753"/>
    </location>
</feature>
<feature type="compositionally biased region" description="Acidic residues" evidence="1">
    <location>
        <begin position="709"/>
        <end position="720"/>
    </location>
</feature>
<feature type="region of interest" description="Disordered" evidence="1">
    <location>
        <begin position="876"/>
        <end position="932"/>
    </location>
</feature>
<feature type="region of interest" description="Disordered" evidence="1">
    <location>
        <begin position="512"/>
        <end position="596"/>
    </location>
</feature>
<evidence type="ECO:0000313" key="3">
    <source>
        <dbReference type="Proteomes" id="UP000663881"/>
    </source>
</evidence>
<feature type="compositionally biased region" description="Basic and acidic residues" evidence="1">
    <location>
        <begin position="147"/>
        <end position="174"/>
    </location>
</feature>
<feature type="compositionally biased region" description="Low complexity" evidence="1">
    <location>
        <begin position="898"/>
        <end position="923"/>
    </location>
</feature>
<comment type="caution">
    <text evidence="2">The sequence shown here is derived from an EMBL/GenBank/DDBJ whole genome shotgun (WGS) entry which is preliminary data.</text>
</comment>
<feature type="region of interest" description="Disordered" evidence="1">
    <location>
        <begin position="106"/>
        <end position="195"/>
    </location>
</feature>
<dbReference type="PANTHER" id="PTHR13484">
    <property type="entry name" value="FIP1-LIKE 1 PROTEIN"/>
    <property type="match status" value="1"/>
</dbReference>
<reference evidence="2" key="1">
    <citation type="submission" date="2021-02" db="EMBL/GenBank/DDBJ databases">
        <authorList>
            <person name="Nowell W R."/>
        </authorList>
    </citation>
    <scope>NUCLEOTIDE SEQUENCE</scope>
</reference>
<feature type="non-terminal residue" evidence="2">
    <location>
        <position position="1"/>
    </location>
</feature>
<dbReference type="GO" id="GO:0005847">
    <property type="term" value="C:mRNA cleavage and polyadenylation specificity factor complex"/>
    <property type="evidence" value="ECO:0007669"/>
    <property type="project" value="TreeGrafter"/>
</dbReference>
<protein>
    <submittedName>
        <fullName evidence="2">Uncharacterized protein</fullName>
    </submittedName>
</protein>
<feature type="compositionally biased region" description="Low complexity" evidence="1">
    <location>
        <begin position="567"/>
        <end position="583"/>
    </location>
</feature>
<sequence>MLLAAAAKTVSVDSHVVVSNGKSLTGTVVVKNTDTHSMTNSKDAVCKSLQDKVQAADKNNAASQVKVNEVRDLGDGTFAIDYECTHSNNQDAAKTALNTAVKHDDVKTIINNPPKTVAANTPEPKKAATNPPQKPTAPPTEKPTAPHTEKPTPAHTEKPTPAHTEKPTPAHTDKPTAAAAKTSPPKVVKSGATKKPAVTVRKVQVKNCDDDDNIHAPDTQTLTGKIIVQDCPCEKRFSNNATRLAAITSTVCTQLKTYFQEMNHDKTNYACSLQVLTGNSTHTVFQYTVKVPQADHAKAKIALKKTCQDDRVKAAIEKESIKREDDEDDDSSSEEHHHSTGKPVVTEKAAAPQTQKPTEKPTPAHTEKATAAPTAAKTSPPKVVKSGATKKPAVTVRKVQVKNCDDDDNIHAPDTQTLTGKIIVQDCPCEKRFSNNATRLAAITSTVCTQLKTYFQEMNHDKTNYACSLQVLTGNSTHTVFQYTVKVPQADHAKAKIALKKTCQDDRVKAAIEKESIKREDDEDDDSSSEEHHHSTGKPVVTEKAAAPQTQKPTEKPAAPHVTQKDTPAPTAAHATSKATTKSGKTLKPSKPTAVDCDKDHQVTVKDDKTVTGVLRVKGCHATRFARKPTRCGNVGNTLSSLVNGRLKKVGVNVAHNVQIIKTAGDKKQTEFHYTIPCQKEHQKALLDSLKDSCKDKELTDTCTHANQPEDDDSSSESSEETTKATPVKVTQKDAPAPTAAHATPAAPVTPKPISKTGKTLKPSKPTAVDCDKDHQVTVKDDKTVTGVLRVKGCHATRFARKPTRCGNVGNTLSSLVNGRLKKLGVNVAHNVQIVKTAGDKKQTEFHYTIPCQKEHQKALLDSLKDSCKDKELTDTCTHANQPEDDDSSSESSEETTKAAPAKVTQKAAPATTKATGKSGKTLKPSKPTAVDCDKDHQVTVKDDKTVTGVLRVKGCHATRFARKPTRCGSVGDKLSSLVNGRLKKVGVNVAHNVQIVKTAGDKKQTEFHYTIPWR</sequence>
<evidence type="ECO:0000256" key="1">
    <source>
        <dbReference type="SAM" id="MobiDB-lite"/>
    </source>
</evidence>
<dbReference type="InterPro" id="IPR051187">
    <property type="entry name" value="Pre-mRNA_3'-end_processing_reg"/>
</dbReference>
<feature type="compositionally biased region" description="Low complexity" evidence="1">
    <location>
        <begin position="352"/>
        <end position="382"/>
    </location>
</feature>
<dbReference type="Proteomes" id="UP000663881">
    <property type="component" value="Unassembled WGS sequence"/>
</dbReference>
<dbReference type="PANTHER" id="PTHR13484:SF0">
    <property type="entry name" value="PRE-MRNA 3'-END-PROCESSING FACTOR FIP1"/>
    <property type="match status" value="1"/>
</dbReference>
<feature type="compositionally biased region" description="Pro residues" evidence="1">
    <location>
        <begin position="132"/>
        <end position="141"/>
    </location>
</feature>
<gene>
    <name evidence="2" type="ORF">OKA104_LOCUS134</name>
</gene>
<evidence type="ECO:0000313" key="2">
    <source>
        <dbReference type="EMBL" id="CAF3477951.1"/>
    </source>
</evidence>
<feature type="region of interest" description="Disordered" evidence="1">
    <location>
        <begin position="702"/>
        <end position="770"/>
    </location>
</feature>
<feature type="compositionally biased region" description="Low complexity" evidence="1">
    <location>
        <begin position="175"/>
        <end position="186"/>
    </location>
</feature>
<proteinExistence type="predicted"/>
<feature type="compositionally biased region" description="Acidic residues" evidence="1">
    <location>
        <begin position="883"/>
        <end position="894"/>
    </location>
</feature>
<feature type="region of interest" description="Disordered" evidence="1">
    <location>
        <begin position="316"/>
        <end position="391"/>
    </location>
</feature>
<dbReference type="EMBL" id="CAJOAY010000003">
    <property type="protein sequence ID" value="CAF3477951.1"/>
    <property type="molecule type" value="Genomic_DNA"/>
</dbReference>
<dbReference type="AlphaFoldDB" id="A0A818FNY1"/>
<organism evidence="2 3">
    <name type="scientific">Adineta steineri</name>
    <dbReference type="NCBI Taxonomy" id="433720"/>
    <lineage>
        <taxon>Eukaryota</taxon>
        <taxon>Metazoa</taxon>
        <taxon>Spiralia</taxon>
        <taxon>Gnathifera</taxon>
        <taxon>Rotifera</taxon>
        <taxon>Eurotatoria</taxon>
        <taxon>Bdelloidea</taxon>
        <taxon>Adinetida</taxon>
        <taxon>Adinetidae</taxon>
        <taxon>Adineta</taxon>
    </lineage>
</organism>